<evidence type="ECO:0000256" key="2">
    <source>
        <dbReference type="SAM" id="Phobius"/>
    </source>
</evidence>
<name>A0A553PPJ1_TIGCA</name>
<sequence length="384" mass="44282">MRISCHKLKLPRSNRFFLFGLVALMNVICIVNVATKLNQSYKPSHSMPKEQSIFIPKDPINIFHHSQTVADTDFGDTKALNEANDNEEKDKESENEEALPEENFVKRARLAKKSSRLSRAYQRLLKRTVKKSADQIRARREKSIPFTYSDPRTYVGPIVQGWPPYADRNLSRYIRPDKDTFPIQPKGIEKASAQILFLVHSTPENFSMRDGVRKSWFSFGSDRVDNMTALFILGLHKDPDINQKAARCIYKEVLKLPFFHLEDVLITGFGAQNCNITLEHSSKIKTGPPEMEDLLPNDVLVHYVKSRSKNVLLKVTHFDSLQAKYNALLAQLGNQTKETPFTIVPNSYFESRAFREERMSAQYRRDMLRLKYRLDKNHNGTAQT</sequence>
<protein>
    <recommendedName>
        <fullName evidence="5">Hexosyltransferase</fullName>
    </recommendedName>
</protein>
<dbReference type="Proteomes" id="UP000318571">
    <property type="component" value="Chromosome 6"/>
</dbReference>
<gene>
    <name evidence="3" type="ORF">TCAL_11737</name>
</gene>
<comment type="caution">
    <text evidence="3">The sequence shown here is derived from an EMBL/GenBank/DDBJ whole genome shotgun (WGS) entry which is preliminary data.</text>
</comment>
<keyword evidence="2" id="KW-1133">Transmembrane helix</keyword>
<proteinExistence type="predicted"/>
<dbReference type="EMBL" id="VCGU01000002">
    <property type="protein sequence ID" value="TRY79589.1"/>
    <property type="molecule type" value="Genomic_DNA"/>
</dbReference>
<keyword evidence="2" id="KW-0812">Transmembrane</keyword>
<evidence type="ECO:0000313" key="4">
    <source>
        <dbReference type="Proteomes" id="UP000318571"/>
    </source>
</evidence>
<feature type="region of interest" description="Disordered" evidence="1">
    <location>
        <begin position="82"/>
        <end position="103"/>
    </location>
</feature>
<keyword evidence="4" id="KW-1185">Reference proteome</keyword>
<dbReference type="AlphaFoldDB" id="A0A553PPJ1"/>
<reference evidence="3 4" key="1">
    <citation type="journal article" date="2018" name="Nat. Ecol. Evol.">
        <title>Genomic signatures of mitonuclear coevolution across populations of Tigriopus californicus.</title>
        <authorList>
            <person name="Barreto F.S."/>
            <person name="Watson E.T."/>
            <person name="Lima T.G."/>
            <person name="Willett C.S."/>
            <person name="Edmands S."/>
            <person name="Li W."/>
            <person name="Burton R.S."/>
        </authorList>
    </citation>
    <scope>NUCLEOTIDE SEQUENCE [LARGE SCALE GENOMIC DNA]</scope>
    <source>
        <strain evidence="3 4">San Diego</strain>
    </source>
</reference>
<keyword evidence="2" id="KW-0472">Membrane</keyword>
<evidence type="ECO:0008006" key="5">
    <source>
        <dbReference type="Google" id="ProtNLM"/>
    </source>
</evidence>
<evidence type="ECO:0000256" key="1">
    <source>
        <dbReference type="SAM" id="MobiDB-lite"/>
    </source>
</evidence>
<feature type="transmembrane region" description="Helical" evidence="2">
    <location>
        <begin position="16"/>
        <end position="34"/>
    </location>
</feature>
<organism evidence="3 4">
    <name type="scientific">Tigriopus californicus</name>
    <name type="common">Marine copepod</name>
    <dbReference type="NCBI Taxonomy" id="6832"/>
    <lineage>
        <taxon>Eukaryota</taxon>
        <taxon>Metazoa</taxon>
        <taxon>Ecdysozoa</taxon>
        <taxon>Arthropoda</taxon>
        <taxon>Crustacea</taxon>
        <taxon>Multicrustacea</taxon>
        <taxon>Hexanauplia</taxon>
        <taxon>Copepoda</taxon>
        <taxon>Harpacticoida</taxon>
        <taxon>Harpacticidae</taxon>
        <taxon>Tigriopus</taxon>
    </lineage>
</organism>
<accession>A0A553PPJ1</accession>
<evidence type="ECO:0000313" key="3">
    <source>
        <dbReference type="EMBL" id="TRY79589.1"/>
    </source>
</evidence>